<evidence type="ECO:0000313" key="2">
    <source>
        <dbReference type="Proteomes" id="UP000184085"/>
    </source>
</evidence>
<accession>A0A1M4MV37</accession>
<dbReference type="Proteomes" id="UP000184085">
    <property type="component" value="Unassembled WGS sequence"/>
</dbReference>
<proteinExistence type="predicted"/>
<organism evidence="1 2">
    <name type="scientific">Donghicola eburneus</name>
    <dbReference type="NCBI Taxonomy" id="393278"/>
    <lineage>
        <taxon>Bacteria</taxon>
        <taxon>Pseudomonadati</taxon>
        <taxon>Pseudomonadota</taxon>
        <taxon>Alphaproteobacteria</taxon>
        <taxon>Rhodobacterales</taxon>
        <taxon>Roseobacteraceae</taxon>
        <taxon>Donghicola</taxon>
    </lineage>
</organism>
<keyword evidence="2" id="KW-1185">Reference proteome</keyword>
<gene>
    <name evidence="1" type="ORF">KARMA_0265</name>
</gene>
<evidence type="ECO:0000313" key="1">
    <source>
        <dbReference type="EMBL" id="SCM66092.1"/>
    </source>
</evidence>
<reference evidence="2" key="1">
    <citation type="submission" date="2016-09" db="EMBL/GenBank/DDBJ databases">
        <authorList>
            <person name="Wibberg D."/>
        </authorList>
    </citation>
    <scope>NUCLEOTIDE SEQUENCE [LARGE SCALE GENOMIC DNA]</scope>
</reference>
<protein>
    <submittedName>
        <fullName evidence="1">Uncharacterized protein</fullName>
    </submittedName>
</protein>
<dbReference type="EMBL" id="FMJB01000015">
    <property type="protein sequence ID" value="SCM66092.1"/>
    <property type="molecule type" value="Genomic_DNA"/>
</dbReference>
<name>A0A1M4MV37_9RHOB</name>
<dbReference type="RefSeq" id="WP_072702837.1">
    <property type="nucleotide sequence ID" value="NZ_FMJB01000015.1"/>
</dbReference>
<sequence>MTVPPHRDALVSRLQQELTTFALVREVSSQDAAKARVLHNWTFVHKPNVHVEVCGTAGQHVGHCDDFVITGRVVQVDIDERVVVTTTGLYRLEQRPASDRAARDRCSIKAELYKVKEMLDEYREDLKTVRRYLSEMMSEDSIPGEGESLRALKHALH</sequence>
<dbReference type="AlphaFoldDB" id="A0A1M4MV37"/>